<dbReference type="OrthoDB" id="4933604at2759"/>
<proteinExistence type="predicted"/>
<dbReference type="AlphaFoldDB" id="A0A7D5UXP3"/>
<organism evidence="1 2">
    <name type="scientific">Metarhizium brunneum</name>
    <dbReference type="NCBI Taxonomy" id="500148"/>
    <lineage>
        <taxon>Eukaryota</taxon>
        <taxon>Fungi</taxon>
        <taxon>Dikarya</taxon>
        <taxon>Ascomycota</taxon>
        <taxon>Pezizomycotina</taxon>
        <taxon>Sordariomycetes</taxon>
        <taxon>Hypocreomycetidae</taxon>
        <taxon>Hypocreales</taxon>
        <taxon>Clavicipitaceae</taxon>
        <taxon>Metarhizium</taxon>
    </lineage>
</organism>
<evidence type="ECO:0000313" key="2">
    <source>
        <dbReference type="Proteomes" id="UP000510686"/>
    </source>
</evidence>
<name>A0A7D5UXP3_9HYPO</name>
<accession>A0A7D5UXP3</accession>
<gene>
    <name evidence="1" type="ORF">G6M90_00g054350</name>
</gene>
<dbReference type="EMBL" id="CP058934">
    <property type="protein sequence ID" value="QLI69337.1"/>
    <property type="molecule type" value="Genomic_DNA"/>
</dbReference>
<keyword evidence="2" id="KW-1185">Reference proteome</keyword>
<protein>
    <submittedName>
        <fullName evidence="1">Uncharacterized protein</fullName>
    </submittedName>
</protein>
<dbReference type="KEGG" id="mbrn:26246275"/>
<sequence length="263" mass="28331">MDRMALTPGAEAKEELFKAAGHISFQRPTAIAYADEFLLRAPQPTAGITYQAMLACMSEGDQVDLWFGLRDADPSLGHDTLPSGEPVGHTWAILQPADGKQETWTLWEVGRATPSVGDAHAARAFNAYREALARSQGLASPPAVPVDADKARVPPPQNGRPVMSHALSPANLYYASGRMWYFVDLGPPADDVTAPAHLSRPMRAFDALVLSSLMTLVNGTPPLVFALANTTATLGQMPAKYKRVAYEADETLERPPDTPLVVL</sequence>
<reference evidence="1 2" key="1">
    <citation type="submission" date="2020-07" db="EMBL/GenBank/DDBJ databases">
        <title>Telomere length de novo assembly of all 7 chromosomes of the fungus, Metarhizium brunneum, using a novel assembly pipeline.</title>
        <authorList>
            <person name="Saud z."/>
            <person name="Kortsinoglou A."/>
            <person name="Kouvelis V.N."/>
            <person name="Butt T.M."/>
        </authorList>
    </citation>
    <scope>NUCLEOTIDE SEQUENCE [LARGE SCALE GENOMIC DNA]</scope>
    <source>
        <strain evidence="1 2">4556</strain>
    </source>
</reference>
<dbReference type="GeneID" id="26246275"/>
<dbReference type="RefSeq" id="XP_014540969.1">
    <property type="nucleotide sequence ID" value="XM_014685483.1"/>
</dbReference>
<dbReference type="Proteomes" id="UP000510686">
    <property type="component" value="Chromosome 3"/>
</dbReference>
<evidence type="ECO:0000313" key="1">
    <source>
        <dbReference type="EMBL" id="QLI69337.1"/>
    </source>
</evidence>